<proteinExistence type="inferred from homology"/>
<dbReference type="Pfam" id="PF01565">
    <property type="entry name" value="FAD_binding_4"/>
    <property type="match status" value="1"/>
</dbReference>
<dbReference type="PANTHER" id="PTHR42973:SF39">
    <property type="entry name" value="FAD-BINDING PCMH-TYPE DOMAIN-CONTAINING PROTEIN"/>
    <property type="match status" value="1"/>
</dbReference>
<organism evidence="8 9">
    <name type="scientific">Cercospora berteroae</name>
    <dbReference type="NCBI Taxonomy" id="357750"/>
    <lineage>
        <taxon>Eukaryota</taxon>
        <taxon>Fungi</taxon>
        <taxon>Dikarya</taxon>
        <taxon>Ascomycota</taxon>
        <taxon>Pezizomycotina</taxon>
        <taxon>Dothideomycetes</taxon>
        <taxon>Dothideomycetidae</taxon>
        <taxon>Mycosphaerellales</taxon>
        <taxon>Mycosphaerellaceae</taxon>
        <taxon>Cercospora</taxon>
    </lineage>
</organism>
<keyword evidence="6" id="KW-0732">Signal</keyword>
<dbReference type="InterPro" id="IPR050416">
    <property type="entry name" value="FAD-linked_Oxidoreductase"/>
</dbReference>
<reference evidence="9" key="1">
    <citation type="journal article" date="2017" name="bioRxiv">
        <title>Conservation of a gene cluster reveals novel cercosporin biosynthetic mechanisms and extends production to the genus Colletotrichum.</title>
        <authorList>
            <person name="de Jonge R."/>
            <person name="Ebert M.K."/>
            <person name="Huitt-Roehl C.R."/>
            <person name="Pal P."/>
            <person name="Suttle J.C."/>
            <person name="Spanner R.E."/>
            <person name="Neubauer J.D."/>
            <person name="Jurick W.M.II."/>
            <person name="Stott K.A."/>
            <person name="Secor G.A."/>
            <person name="Thomma B.P.H.J."/>
            <person name="Van de Peer Y."/>
            <person name="Townsend C.A."/>
            <person name="Bolton M.D."/>
        </authorList>
    </citation>
    <scope>NUCLEOTIDE SEQUENCE [LARGE SCALE GENOMIC DNA]</scope>
    <source>
        <strain evidence="9">CBS538.71</strain>
    </source>
</reference>
<feature type="chain" id="PRO_5015498288" description="FAD-binding PCMH-type domain-containing protein" evidence="6">
    <location>
        <begin position="21"/>
        <end position="647"/>
    </location>
</feature>
<keyword evidence="9" id="KW-1185">Reference proteome</keyword>
<sequence length="647" mass="71618">MQLLRSYLALLPVLLSPAFALINADNCKCLPKDECWPKDEAWSQLSSTINGRLIRSKPPASVCYPEESNYDPEACSRVFDNWESSYWHADDPISIDAPPRYACHPIYPNGTSIYGDPIAGEKYVSDVQAGVDFARRYSVKLNVKNTGHGRSSIPGSLSIWTHYFKKKEFHTNFVPQGANCSINRTSMAVTFGAGFFDREAFEFAAEHDAVVVGGTDSTVGLVGCAGAGGHGYLTGAYGMGADSFLEVTVVPPSGDIVVANEFQNADLFWAIGGGGAGTWGVVVSLTVKAHPMPSTAMWSLSLTAQNGTTASEWYKVAAEKRRLEFHERNHRRDLDENIRQNPSGLWKHFRLRVRNITSRYVGTDNPIAVFKVDLHELWDLLVQAAKLTPTNDAAADRLVAQVLFARNLGQVRCLVPPADARSQQQANPARIEHAITSSNASMWTDLPFLATDLQRFWTECLVIWNVVERSNVAGICGRLSAAGVCGSSITSLALILFREALETQEDREKTSPPHTTEDSPSRLADYLPAVLAWIQAGSYQLLDLCMHDHVPSVDIPHDEVDWRVGGPLTADVNSNGKPMLGFSMPRWRFWKDRLEYFRNMCKDQDMIEQSTTSVNSMNEWEVLTGGFGGVLERERTHTAYFLGVVDE</sequence>
<dbReference type="InterPro" id="IPR006094">
    <property type="entry name" value="Oxid_FAD_bind_N"/>
</dbReference>
<comment type="similarity">
    <text evidence="2">Belongs to the oxygen-dependent FAD-linked oxidoreductase family.</text>
</comment>
<keyword evidence="5" id="KW-0560">Oxidoreductase</keyword>
<dbReference type="PROSITE" id="PS51387">
    <property type="entry name" value="FAD_PCMH"/>
    <property type="match status" value="1"/>
</dbReference>
<feature type="signal peptide" evidence="6">
    <location>
        <begin position="1"/>
        <end position="20"/>
    </location>
</feature>
<protein>
    <recommendedName>
        <fullName evidence="7">FAD-binding PCMH-type domain-containing protein</fullName>
    </recommendedName>
</protein>
<evidence type="ECO:0000256" key="6">
    <source>
        <dbReference type="SAM" id="SignalP"/>
    </source>
</evidence>
<evidence type="ECO:0000256" key="3">
    <source>
        <dbReference type="ARBA" id="ARBA00022630"/>
    </source>
</evidence>
<dbReference type="Proteomes" id="UP000237631">
    <property type="component" value="Unassembled WGS sequence"/>
</dbReference>
<evidence type="ECO:0000259" key="7">
    <source>
        <dbReference type="PROSITE" id="PS51387"/>
    </source>
</evidence>
<comment type="cofactor">
    <cofactor evidence="1">
        <name>FAD</name>
        <dbReference type="ChEBI" id="CHEBI:57692"/>
    </cofactor>
</comment>
<evidence type="ECO:0000313" key="8">
    <source>
        <dbReference type="EMBL" id="PPJ59935.1"/>
    </source>
</evidence>
<dbReference type="InterPro" id="IPR022085">
    <property type="entry name" value="OpdG"/>
</dbReference>
<dbReference type="Pfam" id="PF12311">
    <property type="entry name" value="DUF3632"/>
    <property type="match status" value="1"/>
</dbReference>
<dbReference type="Gene3D" id="3.30.465.10">
    <property type="match status" value="1"/>
</dbReference>
<dbReference type="InterPro" id="IPR036318">
    <property type="entry name" value="FAD-bd_PCMH-like_sf"/>
</dbReference>
<evidence type="ECO:0000256" key="2">
    <source>
        <dbReference type="ARBA" id="ARBA00005466"/>
    </source>
</evidence>
<dbReference type="STRING" id="357750.A0A2S6CJN3"/>
<keyword evidence="3" id="KW-0285">Flavoprotein</keyword>
<feature type="domain" description="FAD-binding PCMH-type" evidence="7">
    <location>
        <begin position="106"/>
        <end position="292"/>
    </location>
</feature>
<dbReference type="EMBL" id="PNEN01000330">
    <property type="protein sequence ID" value="PPJ59935.1"/>
    <property type="molecule type" value="Genomic_DNA"/>
</dbReference>
<evidence type="ECO:0000256" key="4">
    <source>
        <dbReference type="ARBA" id="ARBA00022827"/>
    </source>
</evidence>
<accession>A0A2S6CJN3</accession>
<dbReference type="InterPro" id="IPR016166">
    <property type="entry name" value="FAD-bd_PCMH"/>
</dbReference>
<dbReference type="AlphaFoldDB" id="A0A2S6CJN3"/>
<dbReference type="OrthoDB" id="9983560at2759"/>
<dbReference type="GO" id="GO:0016491">
    <property type="term" value="F:oxidoreductase activity"/>
    <property type="evidence" value="ECO:0007669"/>
    <property type="project" value="UniProtKB-KW"/>
</dbReference>
<dbReference type="PANTHER" id="PTHR42973">
    <property type="entry name" value="BINDING OXIDOREDUCTASE, PUTATIVE (AFU_ORTHOLOGUE AFUA_1G17690)-RELATED"/>
    <property type="match status" value="1"/>
</dbReference>
<dbReference type="SUPFAM" id="SSF56176">
    <property type="entry name" value="FAD-binding/transporter-associated domain-like"/>
    <property type="match status" value="1"/>
</dbReference>
<evidence type="ECO:0000313" key="9">
    <source>
        <dbReference type="Proteomes" id="UP000237631"/>
    </source>
</evidence>
<name>A0A2S6CJN3_9PEZI</name>
<evidence type="ECO:0000256" key="1">
    <source>
        <dbReference type="ARBA" id="ARBA00001974"/>
    </source>
</evidence>
<dbReference type="GO" id="GO:0071949">
    <property type="term" value="F:FAD binding"/>
    <property type="evidence" value="ECO:0007669"/>
    <property type="project" value="InterPro"/>
</dbReference>
<dbReference type="InterPro" id="IPR016169">
    <property type="entry name" value="FAD-bd_PCMH_sub2"/>
</dbReference>
<evidence type="ECO:0000256" key="5">
    <source>
        <dbReference type="ARBA" id="ARBA00023002"/>
    </source>
</evidence>
<keyword evidence="4" id="KW-0274">FAD</keyword>
<gene>
    <name evidence="8" type="ORF">CBER1_10680</name>
</gene>
<comment type="caution">
    <text evidence="8">The sequence shown here is derived from an EMBL/GenBank/DDBJ whole genome shotgun (WGS) entry which is preliminary data.</text>
</comment>